<name>A0A1Y1UBU7_9TREE</name>
<feature type="compositionally biased region" description="Low complexity" evidence="7">
    <location>
        <begin position="33"/>
        <end position="48"/>
    </location>
</feature>
<evidence type="ECO:0000256" key="5">
    <source>
        <dbReference type="ARBA" id="ARBA00023274"/>
    </source>
</evidence>
<gene>
    <name evidence="8" type="ORF">BD324DRAFT_632979</name>
</gene>
<dbReference type="PANTHER" id="PTHR13477">
    <property type="entry name" value="MITOCHONDRIAL 39S RIBOSOMAL PROTEIN L49"/>
    <property type="match status" value="1"/>
</dbReference>
<dbReference type="STRING" id="4999.A0A1Y1UBU7"/>
<evidence type="ECO:0000256" key="1">
    <source>
        <dbReference type="ARBA" id="ARBA00004173"/>
    </source>
</evidence>
<dbReference type="Pfam" id="PF05046">
    <property type="entry name" value="Img2"/>
    <property type="match status" value="1"/>
</dbReference>
<evidence type="ECO:0000313" key="8">
    <source>
        <dbReference type="EMBL" id="ORX35472.1"/>
    </source>
</evidence>
<keyword evidence="9" id="KW-1185">Reference proteome</keyword>
<dbReference type="PANTHER" id="PTHR13477:SF0">
    <property type="entry name" value="LARGE RIBOSOMAL SUBUNIT PROTEIN ML49"/>
    <property type="match status" value="1"/>
</dbReference>
<dbReference type="OrthoDB" id="19439at2759"/>
<evidence type="ECO:0000256" key="7">
    <source>
        <dbReference type="SAM" id="MobiDB-lite"/>
    </source>
</evidence>
<evidence type="ECO:0000256" key="4">
    <source>
        <dbReference type="ARBA" id="ARBA00023128"/>
    </source>
</evidence>
<dbReference type="GO" id="GO:0005762">
    <property type="term" value="C:mitochondrial large ribosomal subunit"/>
    <property type="evidence" value="ECO:0007669"/>
    <property type="project" value="TreeGrafter"/>
</dbReference>
<dbReference type="InParanoid" id="A0A1Y1UBU7"/>
<keyword evidence="3" id="KW-0689">Ribosomal protein</keyword>
<comment type="caution">
    <text evidence="8">The sequence shown here is derived from an EMBL/GenBank/DDBJ whole genome shotgun (WGS) entry which is preliminary data.</text>
</comment>
<evidence type="ECO:0000256" key="2">
    <source>
        <dbReference type="ARBA" id="ARBA00005677"/>
    </source>
</evidence>
<dbReference type="EMBL" id="NBSH01000011">
    <property type="protein sequence ID" value="ORX35472.1"/>
    <property type="molecule type" value="Genomic_DNA"/>
</dbReference>
<proteinExistence type="inferred from homology"/>
<comment type="subcellular location">
    <subcellularLocation>
        <location evidence="1">Mitochondrion</location>
    </subcellularLocation>
</comment>
<sequence>MAFGSSSILSLRLTRDGLLGKVKSIQGQTRAFSKSAFHGESSSSGSSSKRSRTELLPDFNPFHKTIIRRPKSPPTDGPSNLLTPLHNHHGTSTSARGYHIVRPLSGDYPVYTKIRKGGHWTTIIKGVRGNVEAFQQDLNAYFKATHIDPLKVPSRAVLRPTNLHLVMKGKMAGQIVRWLKSEKL</sequence>
<accession>A0A1Y1UBU7</accession>
<reference evidence="8 9" key="1">
    <citation type="submission" date="2017-03" db="EMBL/GenBank/DDBJ databases">
        <title>Widespread Adenine N6-methylation of Active Genes in Fungi.</title>
        <authorList>
            <consortium name="DOE Joint Genome Institute"/>
            <person name="Mondo S.J."/>
            <person name="Dannebaum R.O."/>
            <person name="Kuo R.C."/>
            <person name="Louie K.B."/>
            <person name="Bewick A.J."/>
            <person name="Labutti K."/>
            <person name="Haridas S."/>
            <person name="Kuo A."/>
            <person name="Salamov A."/>
            <person name="Ahrendt S.R."/>
            <person name="Lau R."/>
            <person name="Bowen B.P."/>
            <person name="Lipzen A."/>
            <person name="Sullivan W."/>
            <person name="Andreopoulos W.B."/>
            <person name="Clum A."/>
            <person name="Lindquist E."/>
            <person name="Daum C."/>
            <person name="Northen T.R."/>
            <person name="Ramamoorthy G."/>
            <person name="Schmitz R.J."/>
            <person name="Gryganskyi A."/>
            <person name="Culley D."/>
            <person name="Magnuson J."/>
            <person name="James T.Y."/>
            <person name="O'Malley M.A."/>
            <person name="Stajich J.E."/>
            <person name="Spatafora J.W."/>
            <person name="Visel A."/>
            <person name="Grigoriev I.V."/>
        </authorList>
    </citation>
    <scope>NUCLEOTIDE SEQUENCE [LARGE SCALE GENOMIC DNA]</scope>
    <source>
        <strain evidence="8 9">NRRL Y-17943</strain>
    </source>
</reference>
<dbReference type="GeneID" id="33558390"/>
<evidence type="ECO:0000256" key="3">
    <source>
        <dbReference type="ARBA" id="ARBA00022980"/>
    </source>
</evidence>
<dbReference type="GO" id="GO:0006412">
    <property type="term" value="P:translation"/>
    <property type="evidence" value="ECO:0007669"/>
    <property type="project" value="InterPro"/>
</dbReference>
<feature type="region of interest" description="Disordered" evidence="7">
    <location>
        <begin position="33"/>
        <end position="96"/>
    </location>
</feature>
<organism evidence="8 9">
    <name type="scientific">Kockovaella imperatae</name>
    <dbReference type="NCBI Taxonomy" id="4999"/>
    <lineage>
        <taxon>Eukaryota</taxon>
        <taxon>Fungi</taxon>
        <taxon>Dikarya</taxon>
        <taxon>Basidiomycota</taxon>
        <taxon>Agaricomycotina</taxon>
        <taxon>Tremellomycetes</taxon>
        <taxon>Tremellales</taxon>
        <taxon>Cuniculitremaceae</taxon>
        <taxon>Kockovaella</taxon>
    </lineage>
</organism>
<dbReference type="GO" id="GO:0003735">
    <property type="term" value="F:structural constituent of ribosome"/>
    <property type="evidence" value="ECO:0007669"/>
    <property type="project" value="InterPro"/>
</dbReference>
<keyword evidence="4" id="KW-0496">Mitochondrion</keyword>
<protein>
    <recommendedName>
        <fullName evidence="6">Large ribosomal subunit protein mL49</fullName>
    </recommendedName>
</protein>
<keyword evidence="5" id="KW-0687">Ribonucleoprotein</keyword>
<dbReference type="AlphaFoldDB" id="A0A1Y1UBU7"/>
<dbReference type="Proteomes" id="UP000193218">
    <property type="component" value="Unassembled WGS sequence"/>
</dbReference>
<dbReference type="InterPro" id="IPR007740">
    <property type="entry name" value="Ribosomal_mL49"/>
</dbReference>
<dbReference type="RefSeq" id="XP_021869662.1">
    <property type="nucleotide sequence ID" value="XM_022016581.1"/>
</dbReference>
<evidence type="ECO:0000256" key="6">
    <source>
        <dbReference type="ARBA" id="ARBA00035191"/>
    </source>
</evidence>
<comment type="similarity">
    <text evidence="2">Belongs to the mitochondrion-specific ribosomal protein mL49 family.</text>
</comment>
<dbReference type="Gene3D" id="3.30.780.10">
    <property type="entry name" value="SUI1-like domain"/>
    <property type="match status" value="1"/>
</dbReference>
<evidence type="ECO:0000313" key="9">
    <source>
        <dbReference type="Proteomes" id="UP000193218"/>
    </source>
</evidence>